<reference evidence="1" key="2">
    <citation type="journal article" date="2023" name="IMA Fungus">
        <title>Comparative genomic study of the Penicillium genus elucidates a diverse pangenome and 15 lateral gene transfer events.</title>
        <authorList>
            <person name="Petersen C."/>
            <person name="Sorensen T."/>
            <person name="Nielsen M.R."/>
            <person name="Sondergaard T.E."/>
            <person name="Sorensen J.L."/>
            <person name="Fitzpatrick D.A."/>
            <person name="Frisvad J.C."/>
            <person name="Nielsen K.L."/>
        </authorList>
    </citation>
    <scope>NUCLEOTIDE SEQUENCE</scope>
    <source>
        <strain evidence="1">IBT 29864</strain>
    </source>
</reference>
<evidence type="ECO:0000313" key="1">
    <source>
        <dbReference type="EMBL" id="KAJ5370986.1"/>
    </source>
</evidence>
<reference evidence="1" key="1">
    <citation type="submission" date="2022-11" db="EMBL/GenBank/DDBJ databases">
        <authorList>
            <person name="Petersen C."/>
        </authorList>
    </citation>
    <scope>NUCLEOTIDE SEQUENCE</scope>
    <source>
        <strain evidence="1">IBT 29864</strain>
    </source>
</reference>
<gene>
    <name evidence="1" type="ORF">N7496_007078</name>
</gene>
<evidence type="ECO:0000313" key="2">
    <source>
        <dbReference type="Proteomes" id="UP001147782"/>
    </source>
</evidence>
<comment type="caution">
    <text evidence="1">The sequence shown here is derived from an EMBL/GenBank/DDBJ whole genome shotgun (WGS) entry which is preliminary data.</text>
</comment>
<proteinExistence type="predicted"/>
<sequence length="177" mass="19346">MAPKKGVSTSLAEVKKRKSACAECRRRKKRCGHRVDLPSVSEAVVPPAVAADAANAANVPDVPAAAAQVDAPIDDITAARILISMRNSSSAQEPALERDQTRFRICAPRRSPRPRAVDNATMMALNTSFSRQMAKKLEDFEAKYQASMAAHQAVMEAGKAVKDLSDWWLDTWRAQQD</sequence>
<keyword evidence="2" id="KW-1185">Reference proteome</keyword>
<name>A0A9W9S2X1_9EURO</name>
<dbReference type="EMBL" id="JAPZBS010000005">
    <property type="protein sequence ID" value="KAJ5370986.1"/>
    <property type="molecule type" value="Genomic_DNA"/>
</dbReference>
<accession>A0A9W9S2X1</accession>
<dbReference type="OrthoDB" id="4368315at2759"/>
<evidence type="ECO:0008006" key="3">
    <source>
        <dbReference type="Google" id="ProtNLM"/>
    </source>
</evidence>
<dbReference type="RefSeq" id="XP_056555420.1">
    <property type="nucleotide sequence ID" value="XM_056700007.1"/>
</dbReference>
<dbReference type="GeneID" id="81439186"/>
<dbReference type="Proteomes" id="UP001147782">
    <property type="component" value="Unassembled WGS sequence"/>
</dbReference>
<dbReference type="AlphaFoldDB" id="A0A9W9S2X1"/>
<protein>
    <recommendedName>
        <fullName evidence="3">Zn(2)-C6 fungal-type domain-containing protein</fullName>
    </recommendedName>
</protein>
<organism evidence="1 2">
    <name type="scientific">Penicillium cataractarum</name>
    <dbReference type="NCBI Taxonomy" id="2100454"/>
    <lineage>
        <taxon>Eukaryota</taxon>
        <taxon>Fungi</taxon>
        <taxon>Dikarya</taxon>
        <taxon>Ascomycota</taxon>
        <taxon>Pezizomycotina</taxon>
        <taxon>Eurotiomycetes</taxon>
        <taxon>Eurotiomycetidae</taxon>
        <taxon>Eurotiales</taxon>
        <taxon>Aspergillaceae</taxon>
        <taxon>Penicillium</taxon>
    </lineage>
</organism>